<evidence type="ECO:0000313" key="2">
    <source>
        <dbReference type="EMBL" id="GFY68755.1"/>
    </source>
</evidence>
<dbReference type="EMBL" id="BMAV01020358">
    <property type="protein sequence ID" value="GFY73797.1"/>
    <property type="molecule type" value="Genomic_DNA"/>
</dbReference>
<evidence type="ECO:0000313" key="3">
    <source>
        <dbReference type="EMBL" id="GFY73797.1"/>
    </source>
</evidence>
<accession>A0A8X6YKT0</accession>
<proteinExistence type="predicted"/>
<dbReference type="AlphaFoldDB" id="A0A8X6YKT0"/>
<sequence>MEEERRMNERITLEEEMRLKKEQMQHAHEEHKMRMKAEQKRFQEERCKKVDEQNQSLSEEQKNVSKEVEVPQKIEKVLVFKSERALILNVDPDAVAQYVAVEDEKGFS</sequence>
<gene>
    <name evidence="2" type="ORF">TNIN_298241</name>
    <name evidence="3" type="ORF">TNIN_318191</name>
</gene>
<protein>
    <submittedName>
        <fullName evidence="3">Uncharacterized protein</fullName>
    </submittedName>
</protein>
<comment type="caution">
    <text evidence="3">The sequence shown here is derived from an EMBL/GenBank/DDBJ whole genome shotgun (WGS) entry which is preliminary data.</text>
</comment>
<dbReference type="Proteomes" id="UP000886998">
    <property type="component" value="Unassembled WGS sequence"/>
</dbReference>
<evidence type="ECO:0000256" key="1">
    <source>
        <dbReference type="SAM" id="MobiDB-lite"/>
    </source>
</evidence>
<evidence type="ECO:0000313" key="4">
    <source>
        <dbReference type="Proteomes" id="UP000886998"/>
    </source>
</evidence>
<organism evidence="3 4">
    <name type="scientific">Trichonephila inaurata madagascariensis</name>
    <dbReference type="NCBI Taxonomy" id="2747483"/>
    <lineage>
        <taxon>Eukaryota</taxon>
        <taxon>Metazoa</taxon>
        <taxon>Ecdysozoa</taxon>
        <taxon>Arthropoda</taxon>
        <taxon>Chelicerata</taxon>
        <taxon>Arachnida</taxon>
        <taxon>Araneae</taxon>
        <taxon>Araneomorphae</taxon>
        <taxon>Entelegynae</taxon>
        <taxon>Araneoidea</taxon>
        <taxon>Nephilidae</taxon>
        <taxon>Trichonephila</taxon>
        <taxon>Trichonephila inaurata</taxon>
    </lineage>
</organism>
<name>A0A8X6YKT0_9ARAC</name>
<feature type="region of interest" description="Disordered" evidence="1">
    <location>
        <begin position="1"/>
        <end position="66"/>
    </location>
</feature>
<reference evidence="3" key="1">
    <citation type="submission" date="2020-08" db="EMBL/GenBank/DDBJ databases">
        <title>Multicomponent nature underlies the extraordinary mechanical properties of spider dragline silk.</title>
        <authorList>
            <person name="Kono N."/>
            <person name="Nakamura H."/>
            <person name="Mori M."/>
            <person name="Yoshida Y."/>
            <person name="Ohtoshi R."/>
            <person name="Malay A.D."/>
            <person name="Moran D.A.P."/>
            <person name="Tomita M."/>
            <person name="Numata K."/>
            <person name="Arakawa K."/>
        </authorList>
    </citation>
    <scope>NUCLEOTIDE SEQUENCE</scope>
</reference>
<dbReference type="EMBL" id="BMAV01017234">
    <property type="protein sequence ID" value="GFY68755.1"/>
    <property type="molecule type" value="Genomic_DNA"/>
</dbReference>
<keyword evidence="4" id="KW-1185">Reference proteome</keyword>
<feature type="compositionally biased region" description="Basic and acidic residues" evidence="1">
    <location>
        <begin position="1"/>
        <end position="52"/>
    </location>
</feature>